<feature type="transmembrane region" description="Helical" evidence="6">
    <location>
        <begin position="422"/>
        <end position="442"/>
    </location>
</feature>
<feature type="region of interest" description="Disordered" evidence="5">
    <location>
        <begin position="1"/>
        <end position="29"/>
    </location>
</feature>
<feature type="transmembrane region" description="Helical" evidence="6">
    <location>
        <begin position="523"/>
        <end position="544"/>
    </location>
</feature>
<feature type="transmembrane region" description="Helical" evidence="6">
    <location>
        <begin position="375"/>
        <end position="402"/>
    </location>
</feature>
<dbReference type="OMA" id="HTIFEVA"/>
<feature type="transmembrane region" description="Helical" evidence="6">
    <location>
        <begin position="144"/>
        <end position="161"/>
    </location>
</feature>
<feature type="transmembrane region" description="Helical" evidence="6">
    <location>
        <begin position="214"/>
        <end position="235"/>
    </location>
</feature>
<keyword evidence="2 6" id="KW-0812">Transmembrane</keyword>
<gene>
    <name evidence="8" type="ORF">DIURU_001673</name>
</gene>
<name>A0A642UTY9_DIURU</name>
<keyword evidence="4 6" id="KW-0472">Membrane</keyword>
<dbReference type="Pfam" id="PF07690">
    <property type="entry name" value="MFS_1"/>
    <property type="match status" value="1"/>
</dbReference>
<keyword evidence="9" id="KW-1185">Reference proteome</keyword>
<dbReference type="OrthoDB" id="3936150at2759"/>
<dbReference type="Gene3D" id="1.20.1250.20">
    <property type="entry name" value="MFS general substrate transporter like domains"/>
    <property type="match status" value="1"/>
</dbReference>
<evidence type="ECO:0000256" key="1">
    <source>
        <dbReference type="ARBA" id="ARBA00004141"/>
    </source>
</evidence>
<organism evidence="8 9">
    <name type="scientific">Diutina rugosa</name>
    <name type="common">Yeast</name>
    <name type="synonym">Candida rugosa</name>
    <dbReference type="NCBI Taxonomy" id="5481"/>
    <lineage>
        <taxon>Eukaryota</taxon>
        <taxon>Fungi</taxon>
        <taxon>Dikarya</taxon>
        <taxon>Ascomycota</taxon>
        <taxon>Saccharomycotina</taxon>
        <taxon>Pichiomycetes</taxon>
        <taxon>Debaryomycetaceae</taxon>
        <taxon>Diutina</taxon>
    </lineage>
</organism>
<dbReference type="SUPFAM" id="SSF103473">
    <property type="entry name" value="MFS general substrate transporter"/>
    <property type="match status" value="1"/>
</dbReference>
<evidence type="ECO:0000256" key="2">
    <source>
        <dbReference type="ARBA" id="ARBA00022692"/>
    </source>
</evidence>
<proteinExistence type="predicted"/>
<accession>A0A642UTY9</accession>
<dbReference type="GeneID" id="54780326"/>
<dbReference type="PANTHER" id="PTHR23502:SF60">
    <property type="entry name" value="MAJOR FACILITATOR SUPERFAMILY (MFS) PROFILE DOMAIN-CONTAINING PROTEIN-RELATED"/>
    <property type="match status" value="1"/>
</dbReference>
<evidence type="ECO:0000313" key="8">
    <source>
        <dbReference type="EMBL" id="KAA8905245.1"/>
    </source>
</evidence>
<comment type="subcellular location">
    <subcellularLocation>
        <location evidence="1">Membrane</location>
        <topology evidence="1">Multi-pass membrane protein</topology>
    </subcellularLocation>
</comment>
<dbReference type="PANTHER" id="PTHR23502">
    <property type="entry name" value="MAJOR FACILITATOR SUPERFAMILY"/>
    <property type="match status" value="1"/>
</dbReference>
<feature type="transmembrane region" description="Helical" evidence="6">
    <location>
        <begin position="181"/>
        <end position="202"/>
    </location>
</feature>
<dbReference type="VEuPathDB" id="FungiDB:DIURU_001673"/>
<comment type="caution">
    <text evidence="8">The sequence shown here is derived from an EMBL/GenBank/DDBJ whole genome shotgun (WGS) entry which is preliminary data.</text>
</comment>
<evidence type="ECO:0000259" key="7">
    <source>
        <dbReference type="PROSITE" id="PS50850"/>
    </source>
</evidence>
<feature type="transmembrane region" description="Helical" evidence="6">
    <location>
        <begin position="241"/>
        <end position="265"/>
    </location>
</feature>
<feature type="domain" description="Major facilitator superfamily (MFS) profile" evidence="7">
    <location>
        <begin position="146"/>
        <end position="581"/>
    </location>
</feature>
<evidence type="ECO:0000256" key="6">
    <source>
        <dbReference type="SAM" id="Phobius"/>
    </source>
</evidence>
<dbReference type="InterPro" id="IPR020846">
    <property type="entry name" value="MFS_dom"/>
</dbReference>
<evidence type="ECO:0000256" key="5">
    <source>
        <dbReference type="SAM" id="MobiDB-lite"/>
    </source>
</evidence>
<dbReference type="InterPro" id="IPR036259">
    <property type="entry name" value="MFS_trans_sf"/>
</dbReference>
<dbReference type="RefSeq" id="XP_034013631.1">
    <property type="nucleotide sequence ID" value="XM_034154242.1"/>
</dbReference>
<dbReference type="CDD" id="cd17323">
    <property type="entry name" value="MFS_Tpo1_MDR_like"/>
    <property type="match status" value="1"/>
</dbReference>
<sequence>MVFTSDDEKHISPPSTSHHTVEDFGPDDSLQLSATRSLSRTSTRYAVNEIYGEKDENRLHMRRTKTRETILSNLEDRANAVANLPADGDLDDAQKQIEQRYQNTYENRLPEDGEEFADCDPELVTWDGDDDPKNPRNWSKFQKCLQTFFVAAYTFISPMSSTMPSPAIHRIAPHMGLDSDFLQSFSVSFMVLAWALGPLLIAPLSESPRIGRAPVLQVSIWIAFAFNMGCAWAPNAAAFCIFRFLGGLGGCSPLNVGAGCLADYWADTERSVAIGVYSLAPSLGPVLAPVISSFITDYADDYRWVFWVLCILNFAVAVVGAFFLKESYAPKILGDKARKLRKETGNEHYRTIYEMSEVTGQYKWEKWVDNLTRPIILLTTNILVLLLGLFMSLVYGLMYLMIVTFPGVFQGTYGWRIANSGLAYLSMGVGFIIGVVFWTWAVNKIYSHKTTQNGGVGKAEYRLPCLIAAGIGVPVGQIWYGFSAAHHVHWIMPMIGAAIFGFFLQAVFLSVQQFLIQMNNRYAASSIAAAAVFRSLFGFAFPLFAKDMYKGLGYDWGSFLFAMICLAAGVPFPLYVLFRGEKLVEMSNRRMDRRQAKKDAKYLERARRKGLISDEEYTSSSNGKT</sequence>
<reference evidence="8 9" key="1">
    <citation type="submission" date="2019-07" db="EMBL/GenBank/DDBJ databases">
        <title>Genome assembly of two rare yeast pathogens: Diutina rugosa and Trichomonascus ciferrii.</title>
        <authorList>
            <person name="Mixao V."/>
            <person name="Saus E."/>
            <person name="Hansen A."/>
            <person name="Lass-Flor C."/>
            <person name="Gabaldon T."/>
        </authorList>
    </citation>
    <scope>NUCLEOTIDE SEQUENCE [LARGE SCALE GENOMIC DNA]</scope>
    <source>
        <strain evidence="8 9">CBS 613</strain>
    </source>
</reference>
<feature type="compositionally biased region" description="Basic and acidic residues" evidence="5">
    <location>
        <begin position="1"/>
        <end position="11"/>
    </location>
</feature>
<dbReference type="FunFam" id="1.20.1250.20:FF:000011">
    <property type="entry name" value="MFS multidrug transporter, putative"/>
    <property type="match status" value="1"/>
</dbReference>
<feature type="transmembrane region" description="Helical" evidence="6">
    <location>
        <begin position="556"/>
        <end position="578"/>
    </location>
</feature>
<feature type="transmembrane region" description="Helical" evidence="6">
    <location>
        <begin position="488"/>
        <end position="511"/>
    </location>
</feature>
<dbReference type="PROSITE" id="PS50850">
    <property type="entry name" value="MFS"/>
    <property type="match status" value="1"/>
</dbReference>
<keyword evidence="3 6" id="KW-1133">Transmembrane helix</keyword>
<feature type="transmembrane region" description="Helical" evidence="6">
    <location>
        <begin position="272"/>
        <end position="292"/>
    </location>
</feature>
<evidence type="ECO:0000256" key="4">
    <source>
        <dbReference type="ARBA" id="ARBA00023136"/>
    </source>
</evidence>
<dbReference type="GO" id="GO:0022857">
    <property type="term" value="F:transmembrane transporter activity"/>
    <property type="evidence" value="ECO:0007669"/>
    <property type="project" value="InterPro"/>
</dbReference>
<evidence type="ECO:0000256" key="3">
    <source>
        <dbReference type="ARBA" id="ARBA00022989"/>
    </source>
</evidence>
<dbReference type="EMBL" id="SWFT01000050">
    <property type="protein sequence ID" value="KAA8905245.1"/>
    <property type="molecule type" value="Genomic_DNA"/>
</dbReference>
<feature type="transmembrane region" description="Helical" evidence="6">
    <location>
        <begin position="304"/>
        <end position="324"/>
    </location>
</feature>
<dbReference type="Proteomes" id="UP000449547">
    <property type="component" value="Unassembled WGS sequence"/>
</dbReference>
<evidence type="ECO:0000313" key="9">
    <source>
        <dbReference type="Proteomes" id="UP000449547"/>
    </source>
</evidence>
<dbReference type="InterPro" id="IPR011701">
    <property type="entry name" value="MFS"/>
</dbReference>
<dbReference type="AlphaFoldDB" id="A0A642UTY9"/>
<feature type="transmembrane region" description="Helical" evidence="6">
    <location>
        <begin position="463"/>
        <end position="482"/>
    </location>
</feature>
<protein>
    <recommendedName>
        <fullName evidence="7">Major facilitator superfamily (MFS) profile domain-containing protein</fullName>
    </recommendedName>
</protein>
<dbReference type="GO" id="GO:0016020">
    <property type="term" value="C:membrane"/>
    <property type="evidence" value="ECO:0007669"/>
    <property type="project" value="UniProtKB-SubCell"/>
</dbReference>